<proteinExistence type="predicted"/>
<dbReference type="EnsemblPlants" id="OB06G31840.1">
    <property type="protein sequence ID" value="OB06G31840.1"/>
    <property type="gene ID" value="OB06G31840"/>
</dbReference>
<evidence type="ECO:0000313" key="1">
    <source>
        <dbReference type="EnsemblPlants" id="OB06G31840.1"/>
    </source>
</evidence>
<organism evidence="1">
    <name type="scientific">Oryza brachyantha</name>
    <name type="common">malo sina</name>
    <dbReference type="NCBI Taxonomy" id="4533"/>
    <lineage>
        <taxon>Eukaryota</taxon>
        <taxon>Viridiplantae</taxon>
        <taxon>Streptophyta</taxon>
        <taxon>Embryophyta</taxon>
        <taxon>Tracheophyta</taxon>
        <taxon>Spermatophyta</taxon>
        <taxon>Magnoliopsida</taxon>
        <taxon>Liliopsida</taxon>
        <taxon>Poales</taxon>
        <taxon>Poaceae</taxon>
        <taxon>BOP clade</taxon>
        <taxon>Oryzoideae</taxon>
        <taxon>Oryzeae</taxon>
        <taxon>Oryzinae</taxon>
        <taxon>Oryza</taxon>
    </lineage>
</organism>
<reference evidence="1" key="2">
    <citation type="submission" date="2013-04" db="UniProtKB">
        <authorList>
            <consortium name="EnsemblPlants"/>
        </authorList>
    </citation>
    <scope>IDENTIFICATION</scope>
</reference>
<keyword evidence="2" id="KW-1185">Reference proteome</keyword>
<dbReference type="AlphaFoldDB" id="J3MGP0"/>
<dbReference type="Gramene" id="OB06G31840.1">
    <property type="protein sequence ID" value="OB06G31840.1"/>
    <property type="gene ID" value="OB06G31840"/>
</dbReference>
<evidence type="ECO:0000313" key="2">
    <source>
        <dbReference type="Proteomes" id="UP000006038"/>
    </source>
</evidence>
<dbReference type="Proteomes" id="UP000006038">
    <property type="component" value="Chromosome 6"/>
</dbReference>
<name>J3MGP0_ORYBR</name>
<accession>J3MGP0</accession>
<reference evidence="1" key="1">
    <citation type="journal article" date="2013" name="Nat. Commun.">
        <title>Whole-genome sequencing of Oryza brachyantha reveals mechanisms underlying Oryza genome evolution.</title>
        <authorList>
            <person name="Chen J."/>
            <person name="Huang Q."/>
            <person name="Gao D."/>
            <person name="Wang J."/>
            <person name="Lang Y."/>
            <person name="Liu T."/>
            <person name="Li B."/>
            <person name="Bai Z."/>
            <person name="Luis Goicoechea J."/>
            <person name="Liang C."/>
            <person name="Chen C."/>
            <person name="Zhang W."/>
            <person name="Sun S."/>
            <person name="Liao Y."/>
            <person name="Zhang X."/>
            <person name="Yang L."/>
            <person name="Song C."/>
            <person name="Wang M."/>
            <person name="Shi J."/>
            <person name="Liu G."/>
            <person name="Liu J."/>
            <person name="Zhou H."/>
            <person name="Zhou W."/>
            <person name="Yu Q."/>
            <person name="An N."/>
            <person name="Chen Y."/>
            <person name="Cai Q."/>
            <person name="Wang B."/>
            <person name="Liu B."/>
            <person name="Min J."/>
            <person name="Huang Y."/>
            <person name="Wu H."/>
            <person name="Li Z."/>
            <person name="Zhang Y."/>
            <person name="Yin Y."/>
            <person name="Song W."/>
            <person name="Jiang J."/>
            <person name="Jackson S.A."/>
            <person name="Wing R.A."/>
            <person name="Wang J."/>
            <person name="Chen M."/>
        </authorList>
    </citation>
    <scope>NUCLEOTIDE SEQUENCE [LARGE SCALE GENOMIC DNA]</scope>
    <source>
        <strain evidence="1">cv. IRGC 101232</strain>
    </source>
</reference>
<dbReference type="HOGENOM" id="CLU_2018762_0_0_1"/>
<sequence length="123" mass="14352">MQCTHVMCSVCLSSSPFFVLRRPAASACSASFFDLFILRRVVSDFPGIHWTNWRRMSAEESFSRADFGIHPHPFLISFVHSWHFLGCHVLYELPTVKCTELKFMSLPCRSWARRHGRGEEELW</sequence>
<protein>
    <submittedName>
        <fullName evidence="1">Uncharacterized protein</fullName>
    </submittedName>
</protein>